<dbReference type="Proteomes" id="UP000012019">
    <property type="component" value="Unassembled WGS sequence"/>
</dbReference>
<dbReference type="STRING" id="1286106.MPL1_07827"/>
<evidence type="ECO:0000256" key="5">
    <source>
        <dbReference type="ARBA" id="ARBA00031841"/>
    </source>
</evidence>
<keyword evidence="7" id="KW-1185">Reference proteome</keyword>
<protein>
    <recommendedName>
        <fullName evidence="3">Large ribosomal RNA subunit accumulation protein YceD</fullName>
    </recommendedName>
    <alternativeName>
        <fullName evidence="5">23S rRNA accumulation protein YceD</fullName>
    </alternativeName>
</protein>
<reference evidence="6 7" key="1">
    <citation type="journal article" date="2013" name="Genome Announc.">
        <title>Draft Genome Sequence of Methylophaga lonarensis MPLT, a Haloalkaliphilic (Non-Methane-Utilizing) Methylotroph.</title>
        <authorList>
            <person name="Shetty S.A."/>
            <person name="Marathe N.P."/>
            <person name="Munot H."/>
            <person name="Antony C.P."/>
            <person name="Dhotre D.P."/>
            <person name="Murrell J.C."/>
            <person name="Shouche Y.S."/>
        </authorList>
    </citation>
    <scope>NUCLEOTIDE SEQUENCE [LARGE SCALE GENOMIC DNA]</scope>
    <source>
        <strain evidence="6 7">MPL</strain>
    </source>
</reference>
<comment type="function">
    <text evidence="1">Plays a role in synthesis, processing and/or stability of 23S rRNA.</text>
</comment>
<evidence type="ECO:0000256" key="2">
    <source>
        <dbReference type="ARBA" id="ARBA00010740"/>
    </source>
</evidence>
<dbReference type="AlphaFoldDB" id="M7NVX8"/>
<dbReference type="EMBL" id="APHR01000038">
    <property type="protein sequence ID" value="EMR12928.1"/>
    <property type="molecule type" value="Genomic_DNA"/>
</dbReference>
<accession>M7NVX8</accession>
<sequence length="191" mass="21467">MSCVLLFSNNSYIIPSIMHQQLPRDIDPFRFAHNGVQISGTLPVASLTRLADKLANQQGEIQVTLQFDVDQTGTPYVEGHFSGELALICERCMQAMPYKFDIKSLLALVRHERKIEGLAEQYEPWLLENSDAVNPADLVEDEIILALPLVPRHEQACLPDELWSSGEQEIETEKPVSPFAVLSALKTKKEH</sequence>
<dbReference type="InterPro" id="IPR039255">
    <property type="entry name" value="YceD_bac"/>
</dbReference>
<evidence type="ECO:0000256" key="3">
    <source>
        <dbReference type="ARBA" id="ARBA00015716"/>
    </source>
</evidence>
<comment type="caution">
    <text evidence="6">The sequence shown here is derived from an EMBL/GenBank/DDBJ whole genome shotgun (WGS) entry which is preliminary data.</text>
</comment>
<evidence type="ECO:0000256" key="4">
    <source>
        <dbReference type="ARBA" id="ARBA00022517"/>
    </source>
</evidence>
<gene>
    <name evidence="6" type="ORF">MPL1_07827</name>
</gene>
<evidence type="ECO:0000313" key="6">
    <source>
        <dbReference type="EMBL" id="EMR12928.1"/>
    </source>
</evidence>
<name>M7NVX8_9GAMM</name>
<keyword evidence="4" id="KW-0690">Ribosome biogenesis</keyword>
<comment type="similarity">
    <text evidence="2">Belongs to the DUF177 domain family.</text>
</comment>
<dbReference type="InterPro" id="IPR003772">
    <property type="entry name" value="YceD"/>
</dbReference>
<evidence type="ECO:0000256" key="1">
    <source>
        <dbReference type="ARBA" id="ARBA00002868"/>
    </source>
</evidence>
<dbReference type="Pfam" id="PF02620">
    <property type="entry name" value="YceD"/>
    <property type="match status" value="1"/>
</dbReference>
<dbReference type="eggNOG" id="COG1399">
    <property type="taxonomic scope" value="Bacteria"/>
</dbReference>
<dbReference type="GO" id="GO:0042254">
    <property type="term" value="P:ribosome biogenesis"/>
    <property type="evidence" value="ECO:0007669"/>
    <property type="project" value="UniProtKB-KW"/>
</dbReference>
<dbReference type="PANTHER" id="PTHR38099">
    <property type="entry name" value="LARGE RIBOSOMAL RNA SUBUNIT ACCUMULATION PROTEIN YCED"/>
    <property type="match status" value="1"/>
</dbReference>
<evidence type="ECO:0000313" key="7">
    <source>
        <dbReference type="Proteomes" id="UP000012019"/>
    </source>
</evidence>
<dbReference type="PATRIC" id="fig|1286106.3.peg.1570"/>
<proteinExistence type="inferred from homology"/>
<dbReference type="GO" id="GO:0005829">
    <property type="term" value="C:cytosol"/>
    <property type="evidence" value="ECO:0007669"/>
    <property type="project" value="TreeGrafter"/>
</dbReference>
<organism evidence="6 7">
    <name type="scientific">Methylophaga lonarensis MPL</name>
    <dbReference type="NCBI Taxonomy" id="1286106"/>
    <lineage>
        <taxon>Bacteria</taxon>
        <taxon>Pseudomonadati</taxon>
        <taxon>Pseudomonadota</taxon>
        <taxon>Gammaproteobacteria</taxon>
        <taxon>Thiotrichales</taxon>
        <taxon>Piscirickettsiaceae</taxon>
        <taxon>Methylophaga</taxon>
    </lineage>
</organism>
<dbReference type="PANTHER" id="PTHR38099:SF1">
    <property type="entry name" value="LARGE RIBOSOMAL RNA SUBUNIT ACCUMULATION PROTEIN YCED"/>
    <property type="match status" value="1"/>
</dbReference>